<reference evidence="1" key="1">
    <citation type="submission" date="2021-01" db="EMBL/GenBank/DDBJ databases">
        <authorList>
            <person name="Corre E."/>
            <person name="Pelletier E."/>
            <person name="Niang G."/>
            <person name="Scheremetjew M."/>
            <person name="Finn R."/>
            <person name="Kale V."/>
            <person name="Holt S."/>
            <person name="Cochrane G."/>
            <person name="Meng A."/>
            <person name="Brown T."/>
            <person name="Cohen L."/>
        </authorList>
    </citation>
    <scope>NUCLEOTIDE SEQUENCE</scope>
    <source>
        <strain evidence="1">CCMP3105</strain>
    </source>
</reference>
<name>A0A7S4SU19_9DINO</name>
<sequence length="147" mass="14152">MGPVEARVHGLECPVGVGGLPVNFLAHVSQNCHFCLQILRKLVVPLLQHRPLVGREELCSGTASFCGDGRDSGAGARASAGTMGAAMDAAAAVGTAAGAAAGGAAGAASPSAATVRASVCVEGASLVKASRAPLAQAAARALPAAAA</sequence>
<protein>
    <submittedName>
        <fullName evidence="1">Uncharacterized protein</fullName>
    </submittedName>
</protein>
<proteinExistence type="predicted"/>
<dbReference type="EMBL" id="HBNR01077651">
    <property type="protein sequence ID" value="CAE4654130.1"/>
    <property type="molecule type" value="Transcribed_RNA"/>
</dbReference>
<organism evidence="1">
    <name type="scientific">Alexandrium monilatum</name>
    <dbReference type="NCBI Taxonomy" id="311494"/>
    <lineage>
        <taxon>Eukaryota</taxon>
        <taxon>Sar</taxon>
        <taxon>Alveolata</taxon>
        <taxon>Dinophyceae</taxon>
        <taxon>Gonyaulacales</taxon>
        <taxon>Pyrocystaceae</taxon>
        <taxon>Alexandrium</taxon>
    </lineage>
</organism>
<dbReference type="AlphaFoldDB" id="A0A7S4SU19"/>
<accession>A0A7S4SU19</accession>
<evidence type="ECO:0000313" key="1">
    <source>
        <dbReference type="EMBL" id="CAE4654130.1"/>
    </source>
</evidence>
<gene>
    <name evidence="1" type="ORF">AMON00008_LOCUS55269</name>
</gene>